<gene>
    <name evidence="1" type="ORF">CHR55_27205</name>
</gene>
<proteinExistence type="predicted"/>
<dbReference type="EMBL" id="NOVD01000036">
    <property type="protein sequence ID" value="PCK24132.1"/>
    <property type="molecule type" value="Genomic_DNA"/>
</dbReference>
<evidence type="ECO:0000313" key="2">
    <source>
        <dbReference type="Proteomes" id="UP000230886"/>
    </source>
</evidence>
<comment type="caution">
    <text evidence="1">The sequence shown here is derived from an EMBL/GenBank/DDBJ whole genome shotgun (WGS) entry which is preliminary data.</text>
</comment>
<dbReference type="Proteomes" id="UP000230886">
    <property type="component" value="Unassembled WGS sequence"/>
</dbReference>
<reference evidence="1 2" key="1">
    <citation type="submission" date="2017-07" db="EMBL/GenBank/DDBJ databases">
        <title>Draft sequence of Rhodococcus enclensis 23b-28.</title>
        <authorList>
            <person name="Besaury L."/>
            <person name="Sancelme M."/>
            <person name="Amato P."/>
            <person name="Lallement A."/>
            <person name="Delort A.-M."/>
        </authorList>
    </citation>
    <scope>NUCLEOTIDE SEQUENCE [LARGE SCALE GENOMIC DNA]</scope>
    <source>
        <strain evidence="1 2">23b-28</strain>
    </source>
</reference>
<organism evidence="1 2">
    <name type="scientific">Rhodococcus qingshengii</name>
    <dbReference type="NCBI Taxonomy" id="334542"/>
    <lineage>
        <taxon>Bacteria</taxon>
        <taxon>Bacillati</taxon>
        <taxon>Actinomycetota</taxon>
        <taxon>Actinomycetes</taxon>
        <taxon>Mycobacteriales</taxon>
        <taxon>Nocardiaceae</taxon>
        <taxon>Rhodococcus</taxon>
        <taxon>Rhodococcus erythropolis group</taxon>
    </lineage>
</organism>
<protein>
    <submittedName>
        <fullName evidence="1">Uncharacterized protein</fullName>
    </submittedName>
</protein>
<dbReference type="SUPFAM" id="SSF88697">
    <property type="entry name" value="PUA domain-like"/>
    <property type="match status" value="1"/>
</dbReference>
<name>A0A2A5J452_RHOSG</name>
<accession>A0A2A5J452</accession>
<evidence type="ECO:0000313" key="1">
    <source>
        <dbReference type="EMBL" id="PCK24132.1"/>
    </source>
</evidence>
<dbReference type="InterPro" id="IPR015947">
    <property type="entry name" value="PUA-like_sf"/>
</dbReference>
<sequence>MRILTVRQPYAWQIVHGDKNIENRTRNIAGKYRGPVAIHASLKPDMEALRDLPMRHPRGIPRIHYYGAIIGVVDLSSIHHDRDCDCDCSDWAVAGHFHLRLRNPRVLDSPIQYKGALGLRTITDESIIRRLGFAQAYQ</sequence>
<dbReference type="Gene3D" id="2.30.130.30">
    <property type="entry name" value="Hypothetical protein"/>
    <property type="match status" value="1"/>
</dbReference>
<dbReference type="RefSeq" id="WP_099698507.1">
    <property type="nucleotide sequence ID" value="NZ_NOVD01000036.1"/>
</dbReference>
<dbReference type="AlphaFoldDB" id="A0A2A5J452"/>